<gene>
    <name evidence="4" type="primary">otnI</name>
    <name evidence="4" type="ORF">ACFOD6_12765</name>
</gene>
<accession>A0ABV7DUX3</accession>
<dbReference type="Proteomes" id="UP001595445">
    <property type="component" value="Unassembled WGS sequence"/>
</dbReference>
<proteinExistence type="inferred from homology"/>
<dbReference type="InterPro" id="IPR026040">
    <property type="entry name" value="HyI-like"/>
</dbReference>
<evidence type="ECO:0000313" key="4">
    <source>
        <dbReference type="EMBL" id="MFC3086917.1"/>
    </source>
</evidence>
<dbReference type="RefSeq" id="WP_197642828.1">
    <property type="nucleotide sequence ID" value="NZ_JAEACP010000006.1"/>
</dbReference>
<dbReference type="InterPro" id="IPR013022">
    <property type="entry name" value="Xyl_isomerase-like_TIM-brl"/>
</dbReference>
<keyword evidence="1 2" id="KW-0413">Isomerase</keyword>
<dbReference type="InterPro" id="IPR050417">
    <property type="entry name" value="Sugar_Epim/Isomerase"/>
</dbReference>
<dbReference type="NCBIfam" id="NF043033">
    <property type="entry name" value="OxoTetrIsom"/>
    <property type="match status" value="1"/>
</dbReference>
<evidence type="ECO:0000313" key="5">
    <source>
        <dbReference type="Proteomes" id="UP001595445"/>
    </source>
</evidence>
<dbReference type="EMBL" id="JBHRSM010000023">
    <property type="protein sequence ID" value="MFC3086917.1"/>
    <property type="molecule type" value="Genomic_DNA"/>
</dbReference>
<organism evidence="4 5">
    <name type="scientific">Tabrizicola soli</name>
    <dbReference type="NCBI Taxonomy" id="2185115"/>
    <lineage>
        <taxon>Bacteria</taxon>
        <taxon>Pseudomonadati</taxon>
        <taxon>Pseudomonadota</taxon>
        <taxon>Alphaproteobacteria</taxon>
        <taxon>Rhodobacterales</taxon>
        <taxon>Paracoccaceae</taxon>
        <taxon>Tabrizicola</taxon>
    </lineage>
</organism>
<dbReference type="PANTHER" id="PTHR43489:SF6">
    <property type="entry name" value="HYDROXYPYRUVATE ISOMERASE-RELATED"/>
    <property type="match status" value="1"/>
</dbReference>
<protein>
    <submittedName>
        <fullName evidence="4">2-oxo-tetronate isomerase</fullName>
        <ecNumber evidence="4">5.3.1.35</ecNumber>
    </submittedName>
</protein>
<sequence>MPRFAANLTMMFGEHPFVDRFAAAARAGFDAVEYLFPYDFDPAAIAGALQDNGLTQALFNLPPGDWAGGDRGLAALADRREEFRASVRTALAYARATGAKRVHAMSGLADRTDGRAMAAYRDALAHLCDRAGAEGLEVMIEPINPRDMPGYFLNDFNMAADLIADLGLPNLRLQFDIYHRQIIHGDVLTGLRQLMPVIGHVQIAAVPLRHEPGTGELADAVILAELDRLDYAGFVGCEYRPAGDTVAGLGWMAAFRQG</sequence>
<keyword evidence="5" id="KW-1185">Reference proteome</keyword>
<comment type="similarity">
    <text evidence="2">Belongs to the hyi family.</text>
</comment>
<dbReference type="GO" id="GO:0016853">
    <property type="term" value="F:isomerase activity"/>
    <property type="evidence" value="ECO:0007669"/>
    <property type="project" value="UniProtKB-KW"/>
</dbReference>
<name>A0ABV7DUX3_9RHOB</name>
<evidence type="ECO:0000256" key="2">
    <source>
        <dbReference type="PIRNR" id="PIRNR006241"/>
    </source>
</evidence>
<evidence type="ECO:0000259" key="3">
    <source>
        <dbReference type="Pfam" id="PF01261"/>
    </source>
</evidence>
<feature type="domain" description="Xylose isomerase-like TIM barrel" evidence="3">
    <location>
        <begin position="21"/>
        <end position="253"/>
    </location>
</feature>
<evidence type="ECO:0000256" key="1">
    <source>
        <dbReference type="ARBA" id="ARBA00023235"/>
    </source>
</evidence>
<dbReference type="EC" id="5.3.1.35" evidence="4"/>
<dbReference type="SUPFAM" id="SSF51658">
    <property type="entry name" value="Xylose isomerase-like"/>
    <property type="match status" value="1"/>
</dbReference>
<dbReference type="PIRSF" id="PIRSF006241">
    <property type="entry name" value="HyI"/>
    <property type="match status" value="1"/>
</dbReference>
<comment type="caution">
    <text evidence="4">The sequence shown here is derived from an EMBL/GenBank/DDBJ whole genome shotgun (WGS) entry which is preliminary data.</text>
</comment>
<dbReference type="Pfam" id="PF01261">
    <property type="entry name" value="AP_endonuc_2"/>
    <property type="match status" value="1"/>
</dbReference>
<dbReference type="InterPro" id="IPR053398">
    <property type="entry name" value="HPT_OtnI_isomerases"/>
</dbReference>
<reference evidence="5" key="1">
    <citation type="journal article" date="2019" name="Int. J. Syst. Evol. Microbiol.">
        <title>The Global Catalogue of Microorganisms (GCM) 10K type strain sequencing project: providing services to taxonomists for standard genome sequencing and annotation.</title>
        <authorList>
            <consortium name="The Broad Institute Genomics Platform"/>
            <consortium name="The Broad Institute Genome Sequencing Center for Infectious Disease"/>
            <person name="Wu L."/>
            <person name="Ma J."/>
        </authorList>
    </citation>
    <scope>NUCLEOTIDE SEQUENCE [LARGE SCALE GENOMIC DNA]</scope>
    <source>
        <strain evidence="5">KCTC 62102</strain>
    </source>
</reference>
<dbReference type="InterPro" id="IPR036237">
    <property type="entry name" value="Xyl_isomerase-like_sf"/>
</dbReference>
<dbReference type="PANTHER" id="PTHR43489">
    <property type="entry name" value="ISOMERASE"/>
    <property type="match status" value="1"/>
</dbReference>
<dbReference type="Gene3D" id="3.20.20.150">
    <property type="entry name" value="Divalent-metal-dependent TIM barrel enzymes"/>
    <property type="match status" value="1"/>
</dbReference>